<dbReference type="Gene3D" id="3.30.160.140">
    <property type="entry name" value="Shew3726-like"/>
    <property type="match status" value="1"/>
</dbReference>
<dbReference type="RefSeq" id="WP_067417747.1">
    <property type="nucleotide sequence ID" value="NZ_LNTY01000035.1"/>
</dbReference>
<comment type="caution">
    <text evidence="1">The sequence shown here is derived from an EMBL/GenBank/DDBJ whole genome shotgun (WGS) entry which is preliminary data.</text>
</comment>
<dbReference type="AlphaFoldDB" id="A0A135I6W3"/>
<dbReference type="Pfam" id="PF07369">
    <property type="entry name" value="DUF1488"/>
    <property type="match status" value="1"/>
</dbReference>
<reference evidence="1 2" key="1">
    <citation type="submission" date="2015-11" db="EMBL/GenBank/DDBJ databases">
        <title>Genomic Taxonomy of the Vibrionaceae.</title>
        <authorList>
            <person name="Gomez-Gil B."/>
            <person name="Enciso-Ibarra J."/>
        </authorList>
    </citation>
    <scope>NUCLEOTIDE SEQUENCE [LARGE SCALE GENOMIC DNA]</scope>
    <source>
        <strain evidence="1 2">CAIM 912</strain>
    </source>
</reference>
<dbReference type="STRING" id="294935.ATN88_23330"/>
<dbReference type="SUPFAM" id="SSF160272">
    <property type="entry name" value="Shew3726-like"/>
    <property type="match status" value="1"/>
</dbReference>
<dbReference type="InterPro" id="IPR009962">
    <property type="entry name" value="DUF1488"/>
</dbReference>
<dbReference type="Proteomes" id="UP000070529">
    <property type="component" value="Unassembled WGS sequence"/>
</dbReference>
<sequence length="87" mass="9840">MNQNILFPDLQTVDDARNAVSFQAQQAGALIPCFVLVSDLEKRSGSKLDSKEAILNAFNEYRFDYEEFAEEAIEDEDFNGDGEIWVS</sequence>
<organism evidence="1 2">
    <name type="scientific">Enterovibrio coralii</name>
    <dbReference type="NCBI Taxonomy" id="294935"/>
    <lineage>
        <taxon>Bacteria</taxon>
        <taxon>Pseudomonadati</taxon>
        <taxon>Pseudomonadota</taxon>
        <taxon>Gammaproteobacteria</taxon>
        <taxon>Vibrionales</taxon>
        <taxon>Vibrionaceae</taxon>
        <taxon>Enterovibrio</taxon>
    </lineage>
</organism>
<dbReference type="EMBL" id="LNTY01000035">
    <property type="protein sequence ID" value="KXF81191.1"/>
    <property type="molecule type" value="Genomic_DNA"/>
</dbReference>
<accession>A0A135I6W3</accession>
<dbReference type="InterPro" id="IPR036692">
    <property type="entry name" value="Shew3726-like_sf"/>
</dbReference>
<keyword evidence="2" id="KW-1185">Reference proteome</keyword>
<proteinExistence type="predicted"/>
<gene>
    <name evidence="1" type="ORF">ATN88_23330</name>
</gene>
<protein>
    <submittedName>
        <fullName evidence="1">Transcriptional regulator</fullName>
    </submittedName>
</protein>
<name>A0A135I6W3_9GAMM</name>
<dbReference type="OrthoDB" id="6465020at2"/>
<evidence type="ECO:0000313" key="2">
    <source>
        <dbReference type="Proteomes" id="UP000070529"/>
    </source>
</evidence>
<evidence type="ECO:0000313" key="1">
    <source>
        <dbReference type="EMBL" id="KXF81191.1"/>
    </source>
</evidence>